<evidence type="ECO:0000259" key="5">
    <source>
        <dbReference type="PROSITE" id="PS50975"/>
    </source>
</evidence>
<dbReference type="InterPro" id="IPR052032">
    <property type="entry name" value="ATP-dep_AA_Ligase"/>
</dbReference>
<dbReference type="RefSeq" id="WP_010381599.1">
    <property type="nucleotide sequence ID" value="NZ_AHCD03000035.1"/>
</dbReference>
<dbReference type="Pfam" id="PF02655">
    <property type="entry name" value="ATP-grasp_3"/>
    <property type="match status" value="1"/>
</dbReference>
<reference evidence="6 7" key="1">
    <citation type="journal article" date="2012" name="J. Bacteriol.">
        <title>Genome sequence of the cycloprodigiosin-producing bacterial strain Pseudoalteromonas rubra ATCC 29570(T).</title>
        <authorList>
            <person name="Xie B.B."/>
            <person name="Shu Y.L."/>
            <person name="Qin Q.L."/>
            <person name="Rong J.C."/>
            <person name="Zhang X.Y."/>
            <person name="Chen X.L."/>
            <person name="Zhou B.C."/>
            <person name="Zhang Y.Z."/>
        </authorList>
    </citation>
    <scope>NUCLEOTIDE SEQUENCE [LARGE SCALE GENOMIC DNA]</scope>
    <source>
        <strain evidence="6 7">DSM 6842</strain>
    </source>
</reference>
<dbReference type="NCBIfam" id="NF005543">
    <property type="entry name" value="PRK07206.1"/>
    <property type="match status" value="1"/>
</dbReference>
<dbReference type="Gene3D" id="3.30.470.20">
    <property type="entry name" value="ATP-grasp fold, B domain"/>
    <property type="match status" value="1"/>
</dbReference>
<dbReference type="GO" id="GO:0005524">
    <property type="term" value="F:ATP binding"/>
    <property type="evidence" value="ECO:0007669"/>
    <property type="project" value="UniProtKB-UniRule"/>
</dbReference>
<evidence type="ECO:0000313" key="6">
    <source>
        <dbReference type="EMBL" id="KAF7786298.1"/>
    </source>
</evidence>
<dbReference type="SUPFAM" id="SSF56059">
    <property type="entry name" value="Glutathione synthetase ATP-binding domain-like"/>
    <property type="match status" value="1"/>
</dbReference>
<feature type="domain" description="ATP-grasp" evidence="5">
    <location>
        <begin position="117"/>
        <end position="314"/>
    </location>
</feature>
<keyword evidence="2 4" id="KW-0547">Nucleotide-binding</keyword>
<dbReference type="Proteomes" id="UP000016480">
    <property type="component" value="Unassembled WGS sequence"/>
</dbReference>
<dbReference type="AlphaFoldDB" id="A0A8T0C7C9"/>
<dbReference type="GO" id="GO:0016874">
    <property type="term" value="F:ligase activity"/>
    <property type="evidence" value="ECO:0007669"/>
    <property type="project" value="UniProtKB-KW"/>
</dbReference>
<protein>
    <recommendedName>
        <fullName evidence="5">ATP-grasp domain-containing protein</fullName>
    </recommendedName>
</protein>
<dbReference type="PANTHER" id="PTHR43585:SF2">
    <property type="entry name" value="ATP-GRASP ENZYME FSQD"/>
    <property type="match status" value="1"/>
</dbReference>
<gene>
    <name evidence="6" type="ORF">PRUB_a0816</name>
</gene>
<evidence type="ECO:0000256" key="2">
    <source>
        <dbReference type="ARBA" id="ARBA00022741"/>
    </source>
</evidence>
<sequence>MVTNRKLCGIVDAYSSGKHLPAELKKQGYDVFHIQSMEEILAVDLPCFKAENFIANIKLAGSYEQLLDEVKALGNIDIIMVGSESGVHLADKLSEDLGLKSNGTQLSDARRNKYTMAEALRNSNIAAPKSFLITTLSELEAAVKDITPNEVVVKPLDSAGSEDVYFCSNLEQAQFAFNEIIGKVNLVGSQNTALIVQEKLQGQQYIVNTVSFEGQHYVTEVWKDTRRYIEHGIAYDHEVFCLDCEERQELEAYINQVLNALGIVYGPCHSEVIMTDEGPVLIETAARMQGSIDYLAIDDALGYSHVSMAIASYQDKASIERLLNAKPRKKALICYCLISEKQGTISELINIETVHSLKSYYSLELWKNKGDILSKTVDIYTSPGIGYLVHEDLSQVLADMETIRTIEQHEGFFAVTD</sequence>
<evidence type="ECO:0000313" key="7">
    <source>
        <dbReference type="Proteomes" id="UP000016480"/>
    </source>
</evidence>
<evidence type="ECO:0000256" key="4">
    <source>
        <dbReference type="PROSITE-ProRule" id="PRU00409"/>
    </source>
</evidence>
<dbReference type="InterPro" id="IPR011761">
    <property type="entry name" value="ATP-grasp"/>
</dbReference>
<name>A0A8T0C7C9_9GAMM</name>
<proteinExistence type="predicted"/>
<dbReference type="PROSITE" id="PS50975">
    <property type="entry name" value="ATP_GRASP"/>
    <property type="match status" value="1"/>
</dbReference>
<accession>A0A8T0C7C9</accession>
<keyword evidence="3 4" id="KW-0067">ATP-binding</keyword>
<dbReference type="GO" id="GO:0046872">
    <property type="term" value="F:metal ion binding"/>
    <property type="evidence" value="ECO:0007669"/>
    <property type="project" value="InterPro"/>
</dbReference>
<dbReference type="PANTHER" id="PTHR43585">
    <property type="entry name" value="FUMIPYRROLE BIOSYNTHESIS PROTEIN C"/>
    <property type="match status" value="1"/>
</dbReference>
<dbReference type="InterPro" id="IPR003806">
    <property type="entry name" value="ATP-grasp_PylC-type"/>
</dbReference>
<evidence type="ECO:0000256" key="1">
    <source>
        <dbReference type="ARBA" id="ARBA00022598"/>
    </source>
</evidence>
<organism evidence="6 7">
    <name type="scientific">Pseudoalteromonas rubra</name>
    <dbReference type="NCBI Taxonomy" id="43658"/>
    <lineage>
        <taxon>Bacteria</taxon>
        <taxon>Pseudomonadati</taxon>
        <taxon>Pseudomonadota</taxon>
        <taxon>Gammaproteobacteria</taxon>
        <taxon>Alteromonadales</taxon>
        <taxon>Pseudoalteromonadaceae</taxon>
        <taxon>Pseudoalteromonas</taxon>
    </lineage>
</organism>
<evidence type="ECO:0000256" key="3">
    <source>
        <dbReference type="ARBA" id="ARBA00022840"/>
    </source>
</evidence>
<dbReference type="EMBL" id="AHCD03000035">
    <property type="protein sequence ID" value="KAF7786298.1"/>
    <property type="molecule type" value="Genomic_DNA"/>
</dbReference>
<dbReference type="GeneID" id="61358501"/>
<comment type="caution">
    <text evidence="6">The sequence shown here is derived from an EMBL/GenBank/DDBJ whole genome shotgun (WGS) entry which is preliminary data.</text>
</comment>
<keyword evidence="1" id="KW-0436">Ligase</keyword>